<evidence type="ECO:0000256" key="1">
    <source>
        <dbReference type="ARBA" id="ARBA00008384"/>
    </source>
</evidence>
<evidence type="ECO:0000256" key="3">
    <source>
        <dbReference type="ARBA" id="ARBA00022618"/>
    </source>
</evidence>
<dbReference type="STRING" id="6689.A0A423T6A7"/>
<dbReference type="PANTHER" id="PTHR13255">
    <property type="entry name" value="ATAXIN-10"/>
    <property type="match status" value="1"/>
</dbReference>
<keyword evidence="4" id="KW-0131">Cell cycle</keyword>
<name>A0A423T6A7_PENVA</name>
<reference evidence="8 9" key="2">
    <citation type="submission" date="2019-01" db="EMBL/GenBank/DDBJ databases">
        <title>The decoding of complex shrimp genome reveals the adaptation for benthos swimmer, frequently molting mechanism and breeding impact on genome.</title>
        <authorList>
            <person name="Sun Y."/>
            <person name="Gao Y."/>
            <person name="Yu Y."/>
        </authorList>
    </citation>
    <scope>NUCLEOTIDE SEQUENCE [LARGE SCALE GENOMIC DNA]</scope>
    <source>
        <tissue evidence="8">Muscle</tissue>
    </source>
</reference>
<feature type="compositionally biased region" description="Basic and acidic residues" evidence="6">
    <location>
        <begin position="120"/>
        <end position="130"/>
    </location>
</feature>
<dbReference type="InterPro" id="IPR019156">
    <property type="entry name" value="Ataxin-10_domain"/>
</dbReference>
<feature type="compositionally biased region" description="Acidic residues" evidence="6">
    <location>
        <begin position="131"/>
        <end position="140"/>
    </location>
</feature>
<evidence type="ECO:0000313" key="9">
    <source>
        <dbReference type="Proteomes" id="UP000283509"/>
    </source>
</evidence>
<dbReference type="PANTHER" id="PTHR13255:SF0">
    <property type="entry name" value="ATAXIN-10"/>
    <property type="match status" value="1"/>
</dbReference>
<evidence type="ECO:0000256" key="4">
    <source>
        <dbReference type="ARBA" id="ARBA00023306"/>
    </source>
</evidence>
<dbReference type="Gene3D" id="1.25.10.10">
    <property type="entry name" value="Leucine-rich Repeat Variant"/>
    <property type="match status" value="2"/>
</dbReference>
<dbReference type="OrthoDB" id="379794at2759"/>
<dbReference type="SUPFAM" id="SSF48371">
    <property type="entry name" value="ARM repeat"/>
    <property type="match status" value="1"/>
</dbReference>
<evidence type="ECO:0000313" key="8">
    <source>
        <dbReference type="EMBL" id="ROT72039.1"/>
    </source>
</evidence>
<reference evidence="8 9" key="1">
    <citation type="submission" date="2018-04" db="EMBL/GenBank/DDBJ databases">
        <authorList>
            <person name="Zhang X."/>
            <person name="Yuan J."/>
            <person name="Li F."/>
            <person name="Xiang J."/>
        </authorList>
    </citation>
    <scope>NUCLEOTIDE SEQUENCE [LARGE SCALE GENOMIC DNA]</scope>
    <source>
        <tissue evidence="8">Muscle</tissue>
    </source>
</reference>
<feature type="region of interest" description="Disordered" evidence="6">
    <location>
        <begin position="118"/>
        <end position="159"/>
    </location>
</feature>
<keyword evidence="9" id="KW-1185">Reference proteome</keyword>
<evidence type="ECO:0000256" key="2">
    <source>
        <dbReference type="ARBA" id="ARBA00018804"/>
    </source>
</evidence>
<dbReference type="InterPro" id="IPR051374">
    <property type="entry name" value="Ataxin-10/CTR86_families"/>
</dbReference>
<dbReference type="GO" id="GO:0051301">
    <property type="term" value="P:cell division"/>
    <property type="evidence" value="ECO:0007669"/>
    <property type="project" value="UniProtKB-KW"/>
</dbReference>
<gene>
    <name evidence="8" type="ORF">C7M84_009576</name>
</gene>
<dbReference type="EMBL" id="QCYY01002214">
    <property type="protein sequence ID" value="ROT72039.1"/>
    <property type="molecule type" value="Genomic_DNA"/>
</dbReference>
<comment type="similarity">
    <text evidence="1">Belongs to the ataxin-10 family.</text>
</comment>
<dbReference type="Pfam" id="PF09759">
    <property type="entry name" value="Atx10homo_assoc"/>
    <property type="match status" value="1"/>
</dbReference>
<evidence type="ECO:0000256" key="5">
    <source>
        <dbReference type="ARBA" id="ARBA00045173"/>
    </source>
</evidence>
<proteinExistence type="inferred from homology"/>
<evidence type="ECO:0000259" key="7">
    <source>
        <dbReference type="Pfam" id="PF09759"/>
    </source>
</evidence>
<dbReference type="AlphaFoldDB" id="A0A423T6A7"/>
<dbReference type="GO" id="GO:0005829">
    <property type="term" value="C:cytosol"/>
    <property type="evidence" value="ECO:0007669"/>
    <property type="project" value="TreeGrafter"/>
</dbReference>
<evidence type="ECO:0000256" key="6">
    <source>
        <dbReference type="SAM" id="MobiDB-lite"/>
    </source>
</evidence>
<feature type="domain" description="Ataxin-10" evidence="7">
    <location>
        <begin position="413"/>
        <end position="505"/>
    </location>
</feature>
<organism evidence="8 9">
    <name type="scientific">Penaeus vannamei</name>
    <name type="common">Whiteleg shrimp</name>
    <name type="synonym">Litopenaeus vannamei</name>
    <dbReference type="NCBI Taxonomy" id="6689"/>
    <lineage>
        <taxon>Eukaryota</taxon>
        <taxon>Metazoa</taxon>
        <taxon>Ecdysozoa</taxon>
        <taxon>Arthropoda</taxon>
        <taxon>Crustacea</taxon>
        <taxon>Multicrustacea</taxon>
        <taxon>Malacostraca</taxon>
        <taxon>Eumalacostraca</taxon>
        <taxon>Eucarida</taxon>
        <taxon>Decapoda</taxon>
        <taxon>Dendrobranchiata</taxon>
        <taxon>Penaeoidea</taxon>
        <taxon>Penaeidae</taxon>
        <taxon>Penaeus</taxon>
    </lineage>
</organism>
<dbReference type="GO" id="GO:0031175">
    <property type="term" value="P:neuron projection development"/>
    <property type="evidence" value="ECO:0007669"/>
    <property type="project" value="TreeGrafter"/>
</dbReference>
<dbReference type="InterPro" id="IPR011989">
    <property type="entry name" value="ARM-like"/>
</dbReference>
<protein>
    <recommendedName>
        <fullName evidence="2">Ataxin-10</fullName>
    </recommendedName>
</protein>
<dbReference type="Proteomes" id="UP000283509">
    <property type="component" value="Unassembled WGS sequence"/>
</dbReference>
<comment type="function">
    <text evidence="5">May play a role in the regulation of cytokinesis. May play a role in signaling by stimulating protein glycosylation. Induces neuritogenesis by activating the Ras-MAP kinase pathway and is necessary for the survival of cerebellar neurons. Does not appear to play a major role in ciliogenesis.</text>
</comment>
<accession>A0A423T6A7</accession>
<sequence>MAECGLVTEAKEALVLYGNGDILECTAKLKNIQKEILHVDRWELDSSVIWSVCGVIKGEVSKWKQDLMTEPSVENLAAVSAALCCLRNSFANCARTQLLVAETEDLLKPVISSTHWTFHGKGEGESKNDVENPDDPGENSEDTKTPSTADRDNEDNRSEWQKAHSALASACVTCLGNMVAANSTTRKLLWSHIRPHLRHLLTYDDWKVSQMASMILHNCLLENELKIEFSRDKTVHTVLGDLLTLYVHEGQFSCFVLFCLELLLCSEGAVENSWPSLTSKQRLLCLDVLTAVVCGSTQSKSDSVPSTAILFFANYFKNEADKILCTHIGNLNYDDSQILARLVNFLCSVAASDTWRPLLQQDTSLLITSVYLLRCMNDIGKVGDNAFTPIDRMVDLSDEEVMENASSHPAFGFKCDLIRLIASLVYRHKANQDQVREIEGLLLLLECTQFDARNPLIKEASIFALRNLLEGNQENQEVIQALKFEGVAENSGLRELGMEAVSDGDKVRLRQLERSPLDSDEADL</sequence>
<dbReference type="InterPro" id="IPR016024">
    <property type="entry name" value="ARM-type_fold"/>
</dbReference>
<keyword evidence="3" id="KW-0132">Cell division</keyword>
<feature type="compositionally biased region" description="Basic and acidic residues" evidence="6">
    <location>
        <begin position="141"/>
        <end position="159"/>
    </location>
</feature>
<comment type="caution">
    <text evidence="8">The sequence shown here is derived from an EMBL/GenBank/DDBJ whole genome shotgun (WGS) entry which is preliminary data.</text>
</comment>